<evidence type="ECO:0000256" key="2">
    <source>
        <dbReference type="ARBA" id="ARBA00022448"/>
    </source>
</evidence>
<dbReference type="PANTHER" id="PTHR19957:SF124">
    <property type="entry name" value="SYNTAXIN-8"/>
    <property type="match status" value="1"/>
</dbReference>
<name>A0A7S2EAN5_TRICV</name>
<evidence type="ECO:0000256" key="1">
    <source>
        <dbReference type="ARBA" id="ARBA00004370"/>
    </source>
</evidence>
<keyword evidence="4" id="KW-0472">Membrane</keyword>
<dbReference type="PANTHER" id="PTHR19957">
    <property type="entry name" value="SYNTAXIN"/>
    <property type="match status" value="1"/>
</dbReference>
<evidence type="ECO:0000256" key="5">
    <source>
        <dbReference type="SAM" id="Coils"/>
    </source>
</evidence>
<keyword evidence="3 5" id="KW-0175">Coiled coil</keyword>
<accession>A0A7S2EAN5</accession>
<dbReference type="GO" id="GO:0012505">
    <property type="term" value="C:endomembrane system"/>
    <property type="evidence" value="ECO:0007669"/>
    <property type="project" value="TreeGrafter"/>
</dbReference>
<dbReference type="GO" id="GO:0006886">
    <property type="term" value="P:intracellular protein transport"/>
    <property type="evidence" value="ECO:0007669"/>
    <property type="project" value="TreeGrafter"/>
</dbReference>
<dbReference type="GO" id="GO:0000149">
    <property type="term" value="F:SNARE binding"/>
    <property type="evidence" value="ECO:0007669"/>
    <property type="project" value="TreeGrafter"/>
</dbReference>
<reference evidence="7" key="1">
    <citation type="submission" date="2021-01" db="EMBL/GenBank/DDBJ databases">
        <authorList>
            <person name="Corre E."/>
            <person name="Pelletier E."/>
            <person name="Niang G."/>
            <person name="Scheremetjew M."/>
            <person name="Finn R."/>
            <person name="Kale V."/>
            <person name="Holt S."/>
            <person name="Cochrane G."/>
            <person name="Meng A."/>
            <person name="Brown T."/>
            <person name="Cohen L."/>
        </authorList>
    </citation>
    <scope>NUCLEOTIDE SEQUENCE</scope>
    <source>
        <strain evidence="7">Grunow 1884</strain>
    </source>
</reference>
<dbReference type="PROSITE" id="PS50192">
    <property type="entry name" value="T_SNARE"/>
    <property type="match status" value="1"/>
</dbReference>
<feature type="domain" description="T-SNARE coiled-coil homology" evidence="6">
    <location>
        <begin position="221"/>
        <end position="283"/>
    </location>
</feature>
<dbReference type="AlphaFoldDB" id="A0A7S2EAN5"/>
<proteinExistence type="predicted"/>
<protein>
    <recommendedName>
        <fullName evidence="6">t-SNARE coiled-coil homology domain-containing protein</fullName>
    </recommendedName>
</protein>
<keyword evidence="2" id="KW-0813">Transport</keyword>
<sequence length="321" mass="35345">MPSKTDEDLTGLLTKLYTMQEDVGAKAKTNESEKKAKAENVAAMGKGRAAKKTGSRFIELKSSIVDRLKQIHQLLEEEANRGKGSVAAGNNPKELIAAQAEMREQIRQAQEEWQELDALYKNEAKKRKSKFTKEELEVQETLVYRLQAEIEKVKEAQMKGYARGGGDVATTLNTAALASLDTNDLFAPNEGGGGGKGGGWNNPGASITVTGQQQQQLQMLEDRDQDFDRQLDELGEGIQDLTEIAQIQGEEVRRQNQMLEGVSNKIDHVNEHVKNVNAKMKDKLDEVGRSTDKLCVDIMCIVLMVGFGAVFYQIAKSSGAI</sequence>
<dbReference type="InterPro" id="IPR045242">
    <property type="entry name" value="Syntaxin"/>
</dbReference>
<dbReference type="EMBL" id="HBGO01005275">
    <property type="protein sequence ID" value="CAD9324658.1"/>
    <property type="molecule type" value="Transcribed_RNA"/>
</dbReference>
<evidence type="ECO:0000256" key="4">
    <source>
        <dbReference type="ARBA" id="ARBA00023136"/>
    </source>
</evidence>
<feature type="coiled-coil region" evidence="5">
    <location>
        <begin position="99"/>
        <end position="156"/>
    </location>
</feature>
<comment type="subcellular location">
    <subcellularLocation>
        <location evidence="1">Membrane</location>
    </subcellularLocation>
</comment>
<evidence type="ECO:0000313" key="7">
    <source>
        <dbReference type="EMBL" id="CAD9324658.1"/>
    </source>
</evidence>
<evidence type="ECO:0000256" key="3">
    <source>
        <dbReference type="ARBA" id="ARBA00023054"/>
    </source>
</evidence>
<dbReference type="GO" id="GO:0048278">
    <property type="term" value="P:vesicle docking"/>
    <property type="evidence" value="ECO:0007669"/>
    <property type="project" value="TreeGrafter"/>
</dbReference>
<dbReference type="GO" id="GO:0031201">
    <property type="term" value="C:SNARE complex"/>
    <property type="evidence" value="ECO:0007669"/>
    <property type="project" value="TreeGrafter"/>
</dbReference>
<gene>
    <name evidence="7" type="ORF">OSIN01602_LOCUS2951</name>
</gene>
<dbReference type="GO" id="GO:0006906">
    <property type="term" value="P:vesicle fusion"/>
    <property type="evidence" value="ECO:0007669"/>
    <property type="project" value="TreeGrafter"/>
</dbReference>
<dbReference type="CDD" id="cd15841">
    <property type="entry name" value="SNARE_Qc"/>
    <property type="match status" value="1"/>
</dbReference>
<dbReference type="Gene3D" id="1.20.5.110">
    <property type="match status" value="1"/>
</dbReference>
<dbReference type="InterPro" id="IPR000727">
    <property type="entry name" value="T_SNARE_dom"/>
</dbReference>
<organism evidence="7">
    <name type="scientific">Trieres chinensis</name>
    <name type="common">Marine centric diatom</name>
    <name type="synonym">Odontella sinensis</name>
    <dbReference type="NCBI Taxonomy" id="1514140"/>
    <lineage>
        <taxon>Eukaryota</taxon>
        <taxon>Sar</taxon>
        <taxon>Stramenopiles</taxon>
        <taxon>Ochrophyta</taxon>
        <taxon>Bacillariophyta</taxon>
        <taxon>Mediophyceae</taxon>
        <taxon>Biddulphiophycidae</taxon>
        <taxon>Eupodiscales</taxon>
        <taxon>Parodontellaceae</taxon>
        <taxon>Trieres</taxon>
    </lineage>
</organism>
<evidence type="ECO:0000259" key="6">
    <source>
        <dbReference type="PROSITE" id="PS50192"/>
    </source>
</evidence>
<dbReference type="GO" id="GO:0005484">
    <property type="term" value="F:SNAP receptor activity"/>
    <property type="evidence" value="ECO:0007669"/>
    <property type="project" value="TreeGrafter"/>
</dbReference>
<dbReference type="SUPFAM" id="SSF58038">
    <property type="entry name" value="SNARE fusion complex"/>
    <property type="match status" value="1"/>
</dbReference>